<dbReference type="AlphaFoldDB" id="A0AAE3H8J5"/>
<dbReference type="EMBL" id="JTEO01000001">
    <property type="protein sequence ID" value="MCQ6961659.1"/>
    <property type="molecule type" value="Genomic_DNA"/>
</dbReference>
<protein>
    <submittedName>
        <fullName evidence="1">Uncharacterized protein</fullName>
    </submittedName>
</protein>
<dbReference type="Proteomes" id="UP001206983">
    <property type="component" value="Unassembled WGS sequence"/>
</dbReference>
<sequence>MHEIPVPEHKIIIALQRVLFIQSMHSVIPGDTIRVIRVIHITHTFLFCIHFAREHKRPDVNLVRGTYRVIQEHTLTYNAI</sequence>
<gene>
    <name evidence="1" type="ORF">PV02_00210</name>
</gene>
<keyword evidence="2" id="KW-1185">Reference proteome</keyword>
<proteinExistence type="predicted"/>
<name>A0AAE3H8J5_9EURY</name>
<evidence type="ECO:0000313" key="1">
    <source>
        <dbReference type="EMBL" id="MCQ6961659.1"/>
    </source>
</evidence>
<reference evidence="1 2" key="1">
    <citation type="journal article" date="2011" name="Appl. Environ. Microbiol.">
        <title>Methanogenic archaea isolated from Taiwan's Chelungpu fault.</title>
        <authorList>
            <person name="Wu S.Y."/>
            <person name="Lai M.C."/>
        </authorList>
    </citation>
    <scope>NUCLEOTIDE SEQUENCE [LARGE SCALE GENOMIC DNA]</scope>
    <source>
        <strain evidence="1 2">St545Mb</strain>
    </source>
</reference>
<organism evidence="1 2">
    <name type="scientific">Methanolobus chelungpuianus</name>
    <dbReference type="NCBI Taxonomy" id="502115"/>
    <lineage>
        <taxon>Archaea</taxon>
        <taxon>Methanobacteriati</taxon>
        <taxon>Methanobacteriota</taxon>
        <taxon>Stenosarchaea group</taxon>
        <taxon>Methanomicrobia</taxon>
        <taxon>Methanosarcinales</taxon>
        <taxon>Methanosarcinaceae</taxon>
        <taxon>Methanolobus</taxon>
    </lineage>
</organism>
<comment type="caution">
    <text evidence="1">The sequence shown here is derived from an EMBL/GenBank/DDBJ whole genome shotgun (WGS) entry which is preliminary data.</text>
</comment>
<evidence type="ECO:0000313" key="2">
    <source>
        <dbReference type="Proteomes" id="UP001206983"/>
    </source>
</evidence>
<accession>A0AAE3H8J5</accession>